<evidence type="ECO:0000256" key="1">
    <source>
        <dbReference type="SAM" id="Coils"/>
    </source>
</evidence>
<gene>
    <name evidence="3" type="ORF">BKG89_07995</name>
</gene>
<feature type="coiled-coil region" evidence="1">
    <location>
        <begin position="602"/>
        <end position="636"/>
    </location>
</feature>
<protein>
    <submittedName>
        <fullName evidence="3">Phage tail tape measure protein</fullName>
    </submittedName>
</protein>
<keyword evidence="1" id="KW-0175">Coiled coil</keyword>
<feature type="domain" description="Tape measure protein N-terminal" evidence="2">
    <location>
        <begin position="94"/>
        <end position="284"/>
    </location>
</feature>
<name>A0ABX3KVT8_9PAST</name>
<dbReference type="RefSeq" id="WP_077463852.1">
    <property type="nucleotide sequence ID" value="NZ_MLAA01000035.1"/>
</dbReference>
<accession>A0ABX3KVT8</accession>
<keyword evidence="4" id="KW-1185">Reference proteome</keyword>
<reference evidence="3 4" key="1">
    <citation type="submission" date="2016-10" db="EMBL/GenBank/DDBJ databases">
        <title>Rodentibacter gen. nov. and new species.</title>
        <authorList>
            <person name="Christensen H."/>
        </authorList>
    </citation>
    <scope>NUCLEOTIDE SEQUENCE [LARGE SCALE GENOMIC DNA]</scope>
    <source>
        <strain evidence="3 4">1998236014</strain>
    </source>
</reference>
<dbReference type="Proteomes" id="UP000188820">
    <property type="component" value="Unassembled WGS sequence"/>
</dbReference>
<evidence type="ECO:0000259" key="2">
    <source>
        <dbReference type="Pfam" id="PF20155"/>
    </source>
</evidence>
<organism evidence="3 4">
    <name type="scientific">Rodentibacter caecimuris</name>
    <dbReference type="NCBI Taxonomy" id="1796644"/>
    <lineage>
        <taxon>Bacteria</taxon>
        <taxon>Pseudomonadati</taxon>
        <taxon>Pseudomonadota</taxon>
        <taxon>Gammaproteobacteria</taxon>
        <taxon>Pasteurellales</taxon>
        <taxon>Pasteurellaceae</taxon>
        <taxon>Rodentibacter</taxon>
    </lineage>
</organism>
<sequence>MASLGNLHINLNLETVQFQQGLSKSAYQSQKFTKQFEANFTAAQNRARQFSERTTQYLNNIERAAIAINKTTSKTFLTGIVGFAASHLQSAVSQTLRYADSYTELRNQIRGVVDSQSEVVSATENVFEISLRTSQSISATSEVYKSFSQNAEALKISQQDVAEITETVSKSVALSGASSATASNALVQFSQSLLMGKMKAQEFNSLITQTPTIIQNIARGLGLTTAEFKAMVDKGEMTAEKMVEGLKKAKEQVDSDFSNNLKTLSGSFTNLETSMIKFVGEVNNSFGATQKLAEGVEFVTDHLEELITTVGVFSGALIIGQLSKYSAALLKTGYTSAKNALAHRNEAKALLEKATALRVAAQAEMASLSAELKLAQSEQTRNALRERMKVQSAQIIALAQAEATAKRNLATATNLATLAAKGLQSVMALLGGPAGVIGIAATSLIFFSAQAEQARQWALDTTIANQGLADSYDKISEASLSLKVTEQLDNIKKYYAEIEKIKAGIATKQIGTDFDGFQVGGGIDERELENLQNKIKAIQENVETARQVLEKMLSPLGEKMLRSGKNLDDVRQKLKLLGVDANTVENIITNLPKSFDETADSAKNAADKTLDLKEAMEKLNEKSTSLAQKLEVAKLKQQGQAKSAYVLAGLYELLGKEGAEYNEVLIGIATGTITAANAADKAVGISVETLNKILEGKATLEKMFANETQVTTIETQIKEKNKKTKSSKADENARDSWLSFYDEIRKKSSSSLAEIDLEQTRMFRRLEEHNKKGVVSHEEYETAKLAITQRFAKERLELAGKYAPEKLLLSNLKDDLSAIEELKKAGQLSKEEALTAEYQLKFDYAQNKAHKAVNPLDQMRALYDPQQELANQQTQELAQLQAFNDQKLMTEEEFQQRKKQIIEKYKNNQFQQEMGQYATGLNDLGGAFGNLASVVEQSAGKQSAAYKAMFAISKGFAIAEATVKLSQAIAQAMASPEAMTPAQKFANMAAVAAAGANVISQISAIGFASGGYTGDGGKYQPAGIVHRGEYVITKEATARLGRGFLDQLNYGAVRRGFANGGGVSIPSLPQVNYEAGRSSGNISVKVINNGEPADANVSRRQNGDDIEITVELMKQIDKIADQRYRQNQLSDLRAGGTLNSRY</sequence>
<dbReference type="Pfam" id="PF20155">
    <property type="entry name" value="TMP_3"/>
    <property type="match status" value="1"/>
</dbReference>
<dbReference type="NCBIfam" id="TIGR02675">
    <property type="entry name" value="tape_meas_nterm"/>
    <property type="match status" value="1"/>
</dbReference>
<comment type="caution">
    <text evidence="3">The sequence shown here is derived from an EMBL/GenBank/DDBJ whole genome shotgun (WGS) entry which is preliminary data.</text>
</comment>
<feature type="coiled-coil region" evidence="1">
    <location>
        <begin position="344"/>
        <end position="394"/>
    </location>
</feature>
<evidence type="ECO:0000313" key="4">
    <source>
        <dbReference type="Proteomes" id="UP000188820"/>
    </source>
</evidence>
<proteinExistence type="predicted"/>
<feature type="coiled-coil region" evidence="1">
    <location>
        <begin position="521"/>
        <end position="548"/>
    </location>
</feature>
<dbReference type="EMBL" id="MLAA01000035">
    <property type="protein sequence ID" value="OOF68286.1"/>
    <property type="molecule type" value="Genomic_DNA"/>
</dbReference>
<evidence type="ECO:0000313" key="3">
    <source>
        <dbReference type="EMBL" id="OOF68286.1"/>
    </source>
</evidence>
<dbReference type="InterPro" id="IPR013491">
    <property type="entry name" value="Tape_meas_N"/>
</dbReference>